<protein>
    <submittedName>
        <fullName evidence="4">Glycosyltransferase involved in cell wall bisynthesis</fullName>
    </submittedName>
</protein>
<dbReference type="RefSeq" id="WP_092915414.1">
    <property type="nucleotide sequence ID" value="NZ_FOZN01000001.1"/>
</dbReference>
<comment type="caution">
    <text evidence="4">The sequence shown here is derived from an EMBL/GenBank/DDBJ whole genome shotgun (WGS) entry which is preliminary data.</text>
</comment>
<dbReference type="Pfam" id="PF13439">
    <property type="entry name" value="Glyco_transf_4"/>
    <property type="match status" value="1"/>
</dbReference>
<dbReference type="Pfam" id="PF13692">
    <property type="entry name" value="Glyco_trans_1_4"/>
    <property type="match status" value="1"/>
</dbReference>
<dbReference type="SUPFAM" id="SSF53756">
    <property type="entry name" value="UDP-Glycosyltransferase/glycogen phosphorylase"/>
    <property type="match status" value="1"/>
</dbReference>
<reference evidence="4 5" key="1">
    <citation type="submission" date="2016-10" db="EMBL/GenBank/DDBJ databases">
        <authorList>
            <person name="Varghese N."/>
            <person name="Submissions S."/>
        </authorList>
    </citation>
    <scope>NUCLEOTIDE SEQUENCE [LARGE SCALE GENOMIC DNA]</scope>
    <source>
        <strain evidence="4 5">IAM 15147</strain>
    </source>
</reference>
<organism evidence="4 5">
    <name type="scientific">Agrococcus baldri</name>
    <dbReference type="NCBI Taxonomy" id="153730"/>
    <lineage>
        <taxon>Bacteria</taxon>
        <taxon>Bacillati</taxon>
        <taxon>Actinomycetota</taxon>
        <taxon>Actinomycetes</taxon>
        <taxon>Micrococcales</taxon>
        <taxon>Microbacteriaceae</taxon>
        <taxon>Agrococcus</taxon>
    </lineage>
</organism>
<keyword evidence="2" id="KW-0808">Transferase</keyword>
<dbReference type="EMBL" id="FOZN01000001">
    <property type="protein sequence ID" value="SFS00293.1"/>
    <property type="molecule type" value="Genomic_DNA"/>
</dbReference>
<accession>A0AA94KYQ5</accession>
<dbReference type="Proteomes" id="UP000198506">
    <property type="component" value="Unassembled WGS sequence"/>
</dbReference>
<evidence type="ECO:0000259" key="3">
    <source>
        <dbReference type="Pfam" id="PF13439"/>
    </source>
</evidence>
<keyword evidence="5" id="KW-1185">Reference proteome</keyword>
<evidence type="ECO:0000256" key="1">
    <source>
        <dbReference type="ARBA" id="ARBA00022676"/>
    </source>
</evidence>
<dbReference type="Gene3D" id="3.40.50.2000">
    <property type="entry name" value="Glycogen Phosphorylase B"/>
    <property type="match status" value="2"/>
</dbReference>
<dbReference type="PANTHER" id="PTHR12526">
    <property type="entry name" value="GLYCOSYLTRANSFERASE"/>
    <property type="match status" value="1"/>
</dbReference>
<feature type="domain" description="Glycosyltransferase subfamily 4-like N-terminal" evidence="3">
    <location>
        <begin position="24"/>
        <end position="206"/>
    </location>
</feature>
<dbReference type="GO" id="GO:0016757">
    <property type="term" value="F:glycosyltransferase activity"/>
    <property type="evidence" value="ECO:0007669"/>
    <property type="project" value="UniProtKB-KW"/>
</dbReference>
<sequence length="415" mass="45491">MKLWIVNHYAVIPSKDGRYGRHFSLANHLRELGWDTTIFAASTSHPDGLQRMTGASLRRRVRESEAEAVLVRTNAYGDSLPRRFLGMAIFAAHILAPWSTAGIGKPDVVMGSTVHPFAAWAASRLAKRHGIPFVFEVRDVWPDYLIDLGKLTPNGPLARLMRAVMRVCAERAVLVVSPLREVPTWLDEIGCAEKDFVWIPNGIDVKLGNLGADSELAHPADATEAFEFLYLGSHGPANALEFLISAFDEAAQVSSVPLRLTLIGDGPSKESLKRMAARLRSSERIRFEERIPRSEVVARANRADALLIATSRHRVYRFGLSPNKLFDYLLAAKPIVISADQSNAVSDAGAGIQVPADDISAFANAIVAISETPTAAREAMGARGRAHVLQDYDYAKLAQKLDTKLRATLSSRPPR</sequence>
<keyword evidence="1" id="KW-0328">Glycosyltransferase</keyword>
<dbReference type="AlphaFoldDB" id="A0AA94KYQ5"/>
<evidence type="ECO:0000313" key="5">
    <source>
        <dbReference type="Proteomes" id="UP000198506"/>
    </source>
</evidence>
<dbReference type="PANTHER" id="PTHR12526:SF622">
    <property type="entry name" value="GLYCOSYLTRANSFERASE (GROUP I)"/>
    <property type="match status" value="1"/>
</dbReference>
<evidence type="ECO:0000256" key="2">
    <source>
        <dbReference type="ARBA" id="ARBA00022679"/>
    </source>
</evidence>
<gene>
    <name evidence="4" type="ORF">SAMN04487783_0437</name>
</gene>
<name>A0AA94KYQ5_9MICO</name>
<evidence type="ECO:0000313" key="4">
    <source>
        <dbReference type="EMBL" id="SFS00293.1"/>
    </source>
</evidence>
<dbReference type="CDD" id="cd03794">
    <property type="entry name" value="GT4_WbuB-like"/>
    <property type="match status" value="1"/>
</dbReference>
<proteinExistence type="predicted"/>
<dbReference type="InterPro" id="IPR028098">
    <property type="entry name" value="Glyco_trans_4-like_N"/>
</dbReference>